<dbReference type="RefSeq" id="XP_006695625.1">
    <property type="nucleotide sequence ID" value="XM_006695562.1"/>
</dbReference>
<dbReference type="GO" id="GO:0050661">
    <property type="term" value="F:NADP binding"/>
    <property type="evidence" value="ECO:0007669"/>
    <property type="project" value="InterPro"/>
</dbReference>
<protein>
    <recommendedName>
        <fullName evidence="2">NADH:flavin oxidoreductase/NADH oxidase N-terminal domain-containing protein</fullName>
    </recommendedName>
</protein>
<dbReference type="InterPro" id="IPR044152">
    <property type="entry name" value="YqjM-like"/>
</dbReference>
<name>G0SDS9_CHATD</name>
<dbReference type="Pfam" id="PF00724">
    <property type="entry name" value="Oxidored_FMN"/>
    <property type="match status" value="1"/>
</dbReference>
<proteinExistence type="predicted"/>
<dbReference type="OrthoDB" id="72788at2759"/>
<feature type="region of interest" description="Disordered" evidence="1">
    <location>
        <begin position="1"/>
        <end position="37"/>
    </location>
</feature>
<evidence type="ECO:0000313" key="3">
    <source>
        <dbReference type="EMBL" id="EGS18680.1"/>
    </source>
</evidence>
<dbReference type="eggNOG" id="KOG0134">
    <property type="taxonomic scope" value="Eukaryota"/>
</dbReference>
<dbReference type="AlphaFoldDB" id="G0SDS9"/>
<sequence>MSFPKHTLTQTAPGTPFFTPAQQPPAGTPLSSPTSSTAPTLFTPLTLRSLTLQNRFAVSPMCTYSADGAGRLTPWHVVHLGAFALRGVPLTIVEATAVLPNGRISPEDSGLWEDSQIEPLKRVVEFVHSQGQKVGVQLAHAGRKGSTLAPWHVQAGKGEVAGKEVGGWPEDLWAPSALKWDEGFPVPKEMDKEEIGKLVEAFKEAAKRAVKAGVDVIEIHSAHGYLLSEFLSPITNQRTDEYGGPKFENRVRTLLEVVRAVRGVIPEGMPLFVRISATEWMEWTGQPSWDLEQSKKLALLLADEGVDLLDVSSGGNNPKQQITFHPYYQADLAAAIKQELIKHGKADKMKIGAVGGVTTAELAKEFVQEGGRVGADLVLVARQFLREPEFVLKTAADLGVKVQGPIQYHRAPIVKTEKL</sequence>
<dbReference type="SUPFAM" id="SSF51395">
    <property type="entry name" value="FMN-linked oxidoreductases"/>
    <property type="match status" value="1"/>
</dbReference>
<dbReference type="Gene3D" id="3.20.20.70">
    <property type="entry name" value="Aldolase class I"/>
    <property type="match status" value="1"/>
</dbReference>
<dbReference type="Proteomes" id="UP000008066">
    <property type="component" value="Unassembled WGS sequence"/>
</dbReference>
<dbReference type="PANTHER" id="PTHR43303:SF2">
    <property type="entry name" value="INDOLEAMINE 2,3-DIOXYGENASE PYRROLE 2,3-DIOXYGENASE (AFU_ORTHOLOGUE AFUA_5G01450"/>
    <property type="match status" value="1"/>
</dbReference>
<dbReference type="EMBL" id="GL988045">
    <property type="protein sequence ID" value="EGS18680.1"/>
    <property type="molecule type" value="Genomic_DNA"/>
</dbReference>
<dbReference type="GO" id="GO:0010181">
    <property type="term" value="F:FMN binding"/>
    <property type="evidence" value="ECO:0007669"/>
    <property type="project" value="InterPro"/>
</dbReference>
<dbReference type="PANTHER" id="PTHR43303">
    <property type="entry name" value="NADPH DEHYDROGENASE C23G7.10C-RELATED"/>
    <property type="match status" value="1"/>
</dbReference>
<dbReference type="STRING" id="759272.G0SDS9"/>
<accession>G0SDS9</accession>
<evidence type="ECO:0000259" key="2">
    <source>
        <dbReference type="Pfam" id="PF00724"/>
    </source>
</evidence>
<dbReference type="InterPro" id="IPR001155">
    <property type="entry name" value="OxRdtase_FMN_N"/>
</dbReference>
<evidence type="ECO:0000256" key="1">
    <source>
        <dbReference type="SAM" id="MobiDB-lite"/>
    </source>
</evidence>
<dbReference type="GeneID" id="18259325"/>
<dbReference type="CDD" id="cd02932">
    <property type="entry name" value="OYE_YqiM_FMN"/>
    <property type="match status" value="1"/>
</dbReference>
<dbReference type="GO" id="GO:0003959">
    <property type="term" value="F:NADPH dehydrogenase activity"/>
    <property type="evidence" value="ECO:0007669"/>
    <property type="project" value="InterPro"/>
</dbReference>
<dbReference type="InterPro" id="IPR013785">
    <property type="entry name" value="Aldolase_TIM"/>
</dbReference>
<feature type="compositionally biased region" description="Low complexity" evidence="1">
    <location>
        <begin position="28"/>
        <end position="37"/>
    </location>
</feature>
<feature type="domain" description="NADH:flavin oxidoreductase/NADH oxidase N-terminal" evidence="2">
    <location>
        <begin position="41"/>
        <end position="396"/>
    </location>
</feature>
<gene>
    <name evidence="3" type="ORF">CTHT_0052870</name>
</gene>
<organism evidence="4">
    <name type="scientific">Chaetomium thermophilum (strain DSM 1495 / CBS 144.50 / IMI 039719)</name>
    <name type="common">Thermochaetoides thermophila</name>
    <dbReference type="NCBI Taxonomy" id="759272"/>
    <lineage>
        <taxon>Eukaryota</taxon>
        <taxon>Fungi</taxon>
        <taxon>Dikarya</taxon>
        <taxon>Ascomycota</taxon>
        <taxon>Pezizomycotina</taxon>
        <taxon>Sordariomycetes</taxon>
        <taxon>Sordariomycetidae</taxon>
        <taxon>Sordariales</taxon>
        <taxon>Chaetomiaceae</taxon>
        <taxon>Thermochaetoides</taxon>
    </lineage>
</organism>
<dbReference type="HOGENOM" id="CLU_012153_2_1_1"/>
<reference evidence="3 4" key="1">
    <citation type="journal article" date="2011" name="Cell">
        <title>Insight into structure and assembly of the nuclear pore complex by utilizing the genome of a eukaryotic thermophile.</title>
        <authorList>
            <person name="Amlacher S."/>
            <person name="Sarges P."/>
            <person name="Flemming D."/>
            <person name="van Noort V."/>
            <person name="Kunze R."/>
            <person name="Devos D.P."/>
            <person name="Arumugam M."/>
            <person name="Bork P."/>
            <person name="Hurt E."/>
        </authorList>
    </citation>
    <scope>NUCLEOTIDE SEQUENCE [LARGE SCALE GENOMIC DNA]</scope>
    <source>
        <strain evidence="4">DSM 1495 / CBS 144.50 / IMI 039719</strain>
    </source>
</reference>
<keyword evidence="4" id="KW-1185">Reference proteome</keyword>
<dbReference type="OMA" id="EPHTNYQ"/>
<evidence type="ECO:0000313" key="4">
    <source>
        <dbReference type="Proteomes" id="UP000008066"/>
    </source>
</evidence>
<dbReference type="KEGG" id="cthr:CTHT_0052870"/>